<dbReference type="OrthoDB" id="332390at2759"/>
<dbReference type="InterPro" id="IPR047171">
    <property type="entry name" value="BAZ1A"/>
</dbReference>
<dbReference type="SMART" id="SM00571">
    <property type="entry name" value="DDT"/>
    <property type="match status" value="1"/>
</dbReference>
<dbReference type="PROSITE" id="PS50827">
    <property type="entry name" value="DDT"/>
    <property type="match status" value="1"/>
</dbReference>
<reference evidence="6" key="1">
    <citation type="submission" date="2021-02" db="EMBL/GenBank/DDBJ databases">
        <authorList>
            <person name="Bekaert M."/>
        </authorList>
    </citation>
    <scope>NUCLEOTIDE SEQUENCE</scope>
    <source>
        <strain evidence="6">IoA-00</strain>
    </source>
</reference>
<evidence type="ECO:0000313" key="6">
    <source>
        <dbReference type="EMBL" id="CAF2944471.1"/>
    </source>
</evidence>
<accession>A0A7R8H8U6</accession>
<dbReference type="GO" id="GO:0003677">
    <property type="term" value="F:DNA binding"/>
    <property type="evidence" value="ECO:0007669"/>
    <property type="project" value="TreeGrafter"/>
</dbReference>
<dbReference type="GO" id="GO:0031445">
    <property type="term" value="P:regulation of heterochromatin formation"/>
    <property type="evidence" value="ECO:0007669"/>
    <property type="project" value="TreeGrafter"/>
</dbReference>
<evidence type="ECO:0000313" key="7">
    <source>
        <dbReference type="Proteomes" id="UP000675881"/>
    </source>
</evidence>
<dbReference type="Proteomes" id="UP000675881">
    <property type="component" value="Chromosome 5"/>
</dbReference>
<feature type="compositionally biased region" description="Basic and acidic residues" evidence="5">
    <location>
        <begin position="551"/>
        <end position="567"/>
    </location>
</feature>
<dbReference type="AlphaFoldDB" id="A0A7R8H8U6"/>
<dbReference type="GO" id="GO:0045740">
    <property type="term" value="P:positive regulation of DNA replication"/>
    <property type="evidence" value="ECO:0007669"/>
    <property type="project" value="TreeGrafter"/>
</dbReference>
<dbReference type="Pfam" id="PF02791">
    <property type="entry name" value="DDT"/>
    <property type="match status" value="1"/>
</dbReference>
<dbReference type="GO" id="GO:0008623">
    <property type="term" value="C:CHRAC"/>
    <property type="evidence" value="ECO:0007669"/>
    <property type="project" value="TreeGrafter"/>
</dbReference>
<keyword evidence="7" id="KW-1185">Reference proteome</keyword>
<proteinExistence type="predicted"/>
<feature type="region of interest" description="Disordered" evidence="5">
    <location>
        <begin position="551"/>
        <end position="574"/>
    </location>
</feature>
<comment type="subcellular location">
    <subcellularLocation>
        <location evidence="1 4">Nucleus</location>
    </subcellularLocation>
</comment>
<evidence type="ECO:0000256" key="5">
    <source>
        <dbReference type="SAM" id="MobiDB-lite"/>
    </source>
</evidence>
<organism evidence="6 7">
    <name type="scientific">Lepeophtheirus salmonis</name>
    <name type="common">Salmon louse</name>
    <name type="synonym">Caligus salmonis</name>
    <dbReference type="NCBI Taxonomy" id="72036"/>
    <lineage>
        <taxon>Eukaryota</taxon>
        <taxon>Metazoa</taxon>
        <taxon>Ecdysozoa</taxon>
        <taxon>Arthropoda</taxon>
        <taxon>Crustacea</taxon>
        <taxon>Multicrustacea</taxon>
        <taxon>Hexanauplia</taxon>
        <taxon>Copepoda</taxon>
        <taxon>Siphonostomatoida</taxon>
        <taxon>Caligidae</taxon>
        <taxon>Lepeophtheirus</taxon>
    </lineage>
</organism>
<feature type="region of interest" description="Disordered" evidence="5">
    <location>
        <begin position="243"/>
        <end position="268"/>
    </location>
</feature>
<dbReference type="GO" id="GO:0006355">
    <property type="term" value="P:regulation of DNA-templated transcription"/>
    <property type="evidence" value="ECO:0007669"/>
    <property type="project" value="TreeGrafter"/>
</dbReference>
<dbReference type="InterPro" id="IPR013136">
    <property type="entry name" value="WSTF_Acf1_Cbp146"/>
</dbReference>
<dbReference type="PANTHER" id="PTHR46510:SF1">
    <property type="entry name" value="BROMODOMAIN ADJACENT TO ZINC FINGER DOMAIN PROTEIN 1A"/>
    <property type="match status" value="1"/>
</dbReference>
<dbReference type="GO" id="GO:0000228">
    <property type="term" value="C:nuclear chromosome"/>
    <property type="evidence" value="ECO:0007669"/>
    <property type="project" value="TreeGrafter"/>
</dbReference>
<dbReference type="InterPro" id="IPR028942">
    <property type="entry name" value="WHIM1_dom"/>
</dbReference>
<evidence type="ECO:0000256" key="2">
    <source>
        <dbReference type="ARBA" id="ARBA00023054"/>
    </source>
</evidence>
<dbReference type="GO" id="GO:0006338">
    <property type="term" value="P:chromatin remodeling"/>
    <property type="evidence" value="ECO:0007669"/>
    <property type="project" value="InterPro"/>
</dbReference>
<evidence type="ECO:0000256" key="3">
    <source>
        <dbReference type="ARBA" id="ARBA00023242"/>
    </source>
</evidence>
<protein>
    <submittedName>
        <fullName evidence="6">BAZ1A</fullName>
    </submittedName>
</protein>
<dbReference type="PANTHER" id="PTHR46510">
    <property type="entry name" value="BROMODOMAIN ADJACENT TO ZINC FINGER DOMAIN PROTEIN 1A"/>
    <property type="match status" value="1"/>
</dbReference>
<evidence type="ECO:0000256" key="1">
    <source>
        <dbReference type="ARBA" id="ARBA00004123"/>
    </source>
</evidence>
<dbReference type="InterPro" id="IPR018501">
    <property type="entry name" value="DDT_dom"/>
</dbReference>
<feature type="compositionally biased region" description="Polar residues" evidence="5">
    <location>
        <begin position="196"/>
        <end position="213"/>
    </location>
</feature>
<gene>
    <name evidence="6" type="ORF">LSAA_10645</name>
</gene>
<keyword evidence="3 4" id="KW-0539">Nucleus</keyword>
<dbReference type="Pfam" id="PF15612">
    <property type="entry name" value="WHIM1"/>
    <property type="match status" value="1"/>
</dbReference>
<name>A0A7R8H8U6_LEPSM</name>
<evidence type="ECO:0000256" key="4">
    <source>
        <dbReference type="PROSITE-ProRule" id="PRU00475"/>
    </source>
</evidence>
<dbReference type="PROSITE" id="PS51136">
    <property type="entry name" value="WAC"/>
    <property type="match status" value="1"/>
</dbReference>
<dbReference type="EMBL" id="HG994584">
    <property type="protein sequence ID" value="CAF2944471.1"/>
    <property type="molecule type" value="Genomic_DNA"/>
</dbReference>
<keyword evidence="2" id="KW-0175">Coiled coil</keyword>
<sequence>MISSEKRSFATPWSGAALLRERRDSLSKKRLRVRKKAKERLGVLPKNLKVGLLWVAHHTRRGRLSDLVDDVYKFAYARFFIGEKIEAVIGDLWCESIVKGVVAPSPEQVEEFLKSYTDNDKGKKKGFEPHDSLFKYNVLETDPDDPENNPIVTVSAEDIRREKKALLINITSMKLNSRTFFSGPLPTFEETKRIKGSSSTSALNKKTKQSSMDQFLKGESKTKKTAVQIEADMKKIREQNERFKEEMRQRAEDAKKRKIEEKAKEKERKKEEKKLFNELMSEATKPVEDLICEDHKELPQPKPIHRRVPNHLFGDFLMLIEFYNGFSEVLETKDSFPQGITFEILETALCTSDSMSSDLTDILSFTLGALFDLQREEEEEVKMNRSVNVSTDIDKNILGKSEDIANHIRSATLMSQWARKTQGKDLKDLHLDKWSITEILRVHLESAGAYYGDKLGLWRFQQRGGFRMLDDPGLHFRMDQPQILDALSKKTVFELSIQDKLKVLTCLCDQILSFANVRDEIDDRFHTFSENKTELRNHQLIENRRLRQIEESKKAKSKEEKLKKEEPPVLGNSTEMTTRQKEIIIEREKELSNKVAASQSKELFLGFLLRMMMNLLVPV</sequence>
<feature type="region of interest" description="Disordered" evidence="5">
    <location>
        <begin position="196"/>
        <end position="219"/>
    </location>
</feature>